<dbReference type="EMBL" id="JABDYF010000006">
    <property type="protein sequence ID" value="MBX5090471.1"/>
    <property type="molecule type" value="Genomic_DNA"/>
</dbReference>
<reference evidence="2 5" key="1">
    <citation type="submission" date="2020-04" db="EMBL/GenBank/DDBJ databases">
        <title>Global-level population genomics: horizontal gene transfer, symbiosis and evolution in Rhizobia.</title>
        <authorList>
            <person name="Gai Y."/>
        </authorList>
    </citation>
    <scope>NUCLEOTIDE SEQUENCE</scope>
    <source>
        <strain evidence="3 5">BLR33</strain>
        <strain evidence="2">BLR57</strain>
    </source>
</reference>
<name>A0A9Q3MCA2_9HYPH</name>
<feature type="signal peptide" evidence="1">
    <location>
        <begin position="1"/>
        <end position="25"/>
    </location>
</feature>
<accession>A0A9Q3MCA2</accession>
<evidence type="ECO:0000256" key="1">
    <source>
        <dbReference type="SAM" id="SignalP"/>
    </source>
</evidence>
<evidence type="ECO:0000313" key="2">
    <source>
        <dbReference type="EMBL" id="MBX5023531.1"/>
    </source>
</evidence>
<dbReference type="Proteomes" id="UP000749740">
    <property type="component" value="Unassembled WGS sequence"/>
</dbReference>
<comment type="caution">
    <text evidence="2">The sequence shown here is derived from an EMBL/GenBank/DDBJ whole genome shotgun (WGS) entry which is preliminary data.</text>
</comment>
<feature type="chain" id="PRO_5040150972" evidence="1">
    <location>
        <begin position="26"/>
        <end position="129"/>
    </location>
</feature>
<dbReference type="EMBL" id="JABDYC010000003">
    <property type="protein sequence ID" value="MBX5023531.1"/>
    <property type="molecule type" value="Genomic_DNA"/>
</dbReference>
<evidence type="ECO:0000313" key="4">
    <source>
        <dbReference type="Proteomes" id="UP000749740"/>
    </source>
</evidence>
<dbReference type="Proteomes" id="UP000770629">
    <property type="component" value="Unassembled WGS sequence"/>
</dbReference>
<evidence type="ECO:0000313" key="3">
    <source>
        <dbReference type="EMBL" id="MBX5090471.1"/>
    </source>
</evidence>
<organism evidence="2 4">
    <name type="scientific">Rhizobium lentis</name>
    <dbReference type="NCBI Taxonomy" id="1138194"/>
    <lineage>
        <taxon>Bacteria</taxon>
        <taxon>Pseudomonadati</taxon>
        <taxon>Pseudomonadota</taxon>
        <taxon>Alphaproteobacteria</taxon>
        <taxon>Hyphomicrobiales</taxon>
        <taxon>Rhizobiaceae</taxon>
        <taxon>Rhizobium/Agrobacterium group</taxon>
        <taxon>Rhizobium</taxon>
    </lineage>
</organism>
<proteinExistence type="predicted"/>
<gene>
    <name evidence="3" type="ORF">HJB60_15035</name>
    <name evidence="2" type="ORF">HJB63_13270</name>
</gene>
<dbReference type="AlphaFoldDB" id="A0A9Q3MCA2"/>
<sequence>MGWGNKRIHAAVLGAALAMPAFTHGAETSAEEAFLTRISSEVVVMQRDYMRTAVGQFVKATDIAAFRARLVREEALQQWYVEDIYDGVPVRVNAALLERWAMSPSMSYHLETTDIPDCAQGSVMFPTCP</sequence>
<keyword evidence="5" id="KW-1185">Reference proteome</keyword>
<protein>
    <submittedName>
        <fullName evidence="2">Uncharacterized protein</fullName>
    </submittedName>
</protein>
<evidence type="ECO:0000313" key="5">
    <source>
        <dbReference type="Proteomes" id="UP000770629"/>
    </source>
</evidence>
<dbReference type="RefSeq" id="WP_221104849.1">
    <property type="nucleotide sequence ID" value="NZ_JABDXQ010000002.1"/>
</dbReference>
<keyword evidence="1" id="KW-0732">Signal</keyword>